<dbReference type="InterPro" id="IPR002346">
    <property type="entry name" value="Mopterin_DH_FAD-bd"/>
</dbReference>
<dbReference type="SMART" id="SM01092">
    <property type="entry name" value="CO_deh_flav_C"/>
    <property type="match status" value="1"/>
</dbReference>
<sequence>MKPAPLDYIRATSVAHAVQVLAENDGDGKVLAGGQSLVPLLAMRLSQPTVLVDLGGLGELSYIRDESGHVEIGAMVRARTVEISSLIADAVPLLPVALRHVGHVTIRNRGTVGGSTAHADPAAELPAVLRALDADVVVTGPSGSRTIGAADFFQGFLTTALAPDEIVTALRVPKSAPGTRVAVQEFARRHGDFAIVAVFAAVELGASGEIAAARIAVAGADQVPVRAAAAEELLAGQDPSPAVLRAAAAEVAGATRPFDDIHGTADYRKKITAVLARRCLEQALPTAERSSAA</sequence>
<accession>A0A511D4L7</accession>
<evidence type="ECO:0000256" key="2">
    <source>
        <dbReference type="ARBA" id="ARBA00022827"/>
    </source>
</evidence>
<gene>
    <name evidence="5" type="ORF">PA7_35760</name>
</gene>
<name>A0A511D4L7_9PSEU</name>
<proteinExistence type="predicted"/>
<feature type="domain" description="FAD-binding PCMH-type" evidence="4">
    <location>
        <begin position="1"/>
        <end position="177"/>
    </location>
</feature>
<dbReference type="OrthoDB" id="9793944at2"/>
<comment type="caution">
    <text evidence="5">The sequence shown here is derived from an EMBL/GenBank/DDBJ whole genome shotgun (WGS) entry which is preliminary data.</text>
</comment>
<dbReference type="InterPro" id="IPR016166">
    <property type="entry name" value="FAD-bd_PCMH"/>
</dbReference>
<dbReference type="Gene3D" id="3.30.390.50">
    <property type="entry name" value="CO dehydrogenase flavoprotein, C-terminal domain"/>
    <property type="match status" value="1"/>
</dbReference>
<dbReference type="GO" id="GO:0016491">
    <property type="term" value="F:oxidoreductase activity"/>
    <property type="evidence" value="ECO:0007669"/>
    <property type="project" value="UniProtKB-KW"/>
</dbReference>
<keyword evidence="3" id="KW-0560">Oxidoreductase</keyword>
<keyword evidence="1" id="KW-0285">Flavoprotein</keyword>
<dbReference type="STRING" id="1123024.GCA_000423625_03105"/>
<evidence type="ECO:0000313" key="6">
    <source>
        <dbReference type="Proteomes" id="UP000321328"/>
    </source>
</evidence>
<reference evidence="5 6" key="1">
    <citation type="submission" date="2019-07" db="EMBL/GenBank/DDBJ databases">
        <title>Whole genome shotgun sequence of Pseudonocardia asaccharolytica NBRC 16224.</title>
        <authorList>
            <person name="Hosoyama A."/>
            <person name="Uohara A."/>
            <person name="Ohji S."/>
            <person name="Ichikawa N."/>
        </authorList>
    </citation>
    <scope>NUCLEOTIDE SEQUENCE [LARGE SCALE GENOMIC DNA]</scope>
    <source>
        <strain evidence="5 6">NBRC 16224</strain>
    </source>
</reference>
<dbReference type="Gene3D" id="3.30.43.10">
    <property type="entry name" value="Uridine Diphospho-n-acetylenolpyruvylglucosamine Reductase, domain 2"/>
    <property type="match status" value="1"/>
</dbReference>
<dbReference type="Gene3D" id="3.30.465.10">
    <property type="match status" value="1"/>
</dbReference>
<dbReference type="PANTHER" id="PTHR42659:SF2">
    <property type="entry name" value="XANTHINE DEHYDROGENASE SUBUNIT C-RELATED"/>
    <property type="match status" value="1"/>
</dbReference>
<evidence type="ECO:0000313" key="5">
    <source>
        <dbReference type="EMBL" id="GEL19739.1"/>
    </source>
</evidence>
<keyword evidence="6" id="KW-1185">Reference proteome</keyword>
<dbReference type="EMBL" id="BJVI01000045">
    <property type="protein sequence ID" value="GEL19739.1"/>
    <property type="molecule type" value="Genomic_DNA"/>
</dbReference>
<dbReference type="Pfam" id="PF00941">
    <property type="entry name" value="FAD_binding_5"/>
    <property type="match status" value="1"/>
</dbReference>
<dbReference type="AlphaFoldDB" id="A0A511D4L7"/>
<dbReference type="InterPro" id="IPR016167">
    <property type="entry name" value="FAD-bd_PCMH_sub1"/>
</dbReference>
<dbReference type="InterPro" id="IPR051312">
    <property type="entry name" value="Diverse_Substr_Oxidored"/>
</dbReference>
<dbReference type="Proteomes" id="UP000321328">
    <property type="component" value="Unassembled WGS sequence"/>
</dbReference>
<keyword evidence="2" id="KW-0274">FAD</keyword>
<dbReference type="FunFam" id="3.30.465.10:FF:000017">
    <property type="entry name" value="Xanthine dehydrogenase, FAD binding subunit"/>
    <property type="match status" value="1"/>
</dbReference>
<dbReference type="PANTHER" id="PTHR42659">
    <property type="entry name" value="XANTHINE DEHYDROGENASE SUBUNIT C-RELATED"/>
    <property type="match status" value="1"/>
</dbReference>
<evidence type="ECO:0000256" key="3">
    <source>
        <dbReference type="ARBA" id="ARBA00023002"/>
    </source>
</evidence>
<dbReference type="SUPFAM" id="SSF55447">
    <property type="entry name" value="CO dehydrogenase flavoprotein C-terminal domain-like"/>
    <property type="match status" value="1"/>
</dbReference>
<dbReference type="InterPro" id="IPR016169">
    <property type="entry name" value="FAD-bd_PCMH_sub2"/>
</dbReference>
<dbReference type="PROSITE" id="PS51387">
    <property type="entry name" value="FAD_PCMH"/>
    <property type="match status" value="1"/>
</dbReference>
<organism evidence="5 6">
    <name type="scientific">Pseudonocardia asaccharolytica DSM 44247 = NBRC 16224</name>
    <dbReference type="NCBI Taxonomy" id="1123024"/>
    <lineage>
        <taxon>Bacteria</taxon>
        <taxon>Bacillati</taxon>
        <taxon>Actinomycetota</taxon>
        <taxon>Actinomycetes</taxon>
        <taxon>Pseudonocardiales</taxon>
        <taxon>Pseudonocardiaceae</taxon>
        <taxon>Pseudonocardia</taxon>
    </lineage>
</organism>
<dbReference type="InterPro" id="IPR005107">
    <property type="entry name" value="CO_DH_flav_C"/>
</dbReference>
<evidence type="ECO:0000256" key="1">
    <source>
        <dbReference type="ARBA" id="ARBA00022630"/>
    </source>
</evidence>
<dbReference type="InterPro" id="IPR036318">
    <property type="entry name" value="FAD-bd_PCMH-like_sf"/>
</dbReference>
<evidence type="ECO:0000259" key="4">
    <source>
        <dbReference type="PROSITE" id="PS51387"/>
    </source>
</evidence>
<dbReference type="Pfam" id="PF03450">
    <property type="entry name" value="CO_deh_flav_C"/>
    <property type="match status" value="1"/>
</dbReference>
<dbReference type="RefSeq" id="WP_028930744.1">
    <property type="nucleotide sequence ID" value="NZ_AUII01000014.1"/>
</dbReference>
<dbReference type="InterPro" id="IPR036683">
    <property type="entry name" value="CO_DH_flav_C_dom_sf"/>
</dbReference>
<protein>
    <submittedName>
        <fullName evidence="5">Carbon monoxide dehydrogenase</fullName>
    </submittedName>
</protein>
<dbReference type="GO" id="GO:0071949">
    <property type="term" value="F:FAD binding"/>
    <property type="evidence" value="ECO:0007669"/>
    <property type="project" value="InterPro"/>
</dbReference>
<dbReference type="SUPFAM" id="SSF56176">
    <property type="entry name" value="FAD-binding/transporter-associated domain-like"/>
    <property type="match status" value="1"/>
</dbReference>